<reference evidence="7 8" key="1">
    <citation type="submission" date="2020-08" db="EMBL/GenBank/DDBJ databases">
        <title>Genomic Encyclopedia of Type Strains, Phase IV (KMG-IV): sequencing the most valuable type-strain genomes for metagenomic binning, comparative biology and taxonomic classification.</title>
        <authorList>
            <person name="Goeker M."/>
        </authorList>
    </citation>
    <scope>NUCLEOTIDE SEQUENCE [LARGE SCALE GENOMIC DNA]</scope>
    <source>
        <strain evidence="7 8">DSM 23240</strain>
    </source>
</reference>
<accession>A0A840RWF8</accession>
<dbReference type="SMART" id="SM01210">
    <property type="entry name" value="GARS_C"/>
    <property type="match status" value="1"/>
</dbReference>
<keyword evidence="3" id="KW-0658">Purine biosynthesis</keyword>
<evidence type="ECO:0000313" key="7">
    <source>
        <dbReference type="EMBL" id="MBB5200759.1"/>
    </source>
</evidence>
<evidence type="ECO:0000256" key="2">
    <source>
        <dbReference type="ARBA" id="ARBA00022741"/>
    </source>
</evidence>
<gene>
    <name evidence="7" type="ORF">HNR39_002601</name>
</gene>
<dbReference type="InterPro" id="IPR011761">
    <property type="entry name" value="ATP-grasp"/>
</dbReference>
<feature type="domain" description="ATP-grasp" evidence="6">
    <location>
        <begin position="103"/>
        <end position="313"/>
    </location>
</feature>
<dbReference type="Gene3D" id="3.30.470.20">
    <property type="entry name" value="ATP-grasp fold, B domain"/>
    <property type="match status" value="1"/>
</dbReference>
<dbReference type="Pfam" id="PF01071">
    <property type="entry name" value="GARS_A"/>
    <property type="match status" value="1"/>
</dbReference>
<sequence>MNILLIDVGGNFLDLALKCKNAGHAVKWFLAPDKSGKRLPIGDGLGIERIYDWKKWMRWGEVIITSDNTRYIAMLEPYRKYGYPIFGCNMAGAEMELDRSVGQKVFKDHGVQIMDYKTFHDYDSAEAFVKKTMKRYVSKPSADVDKALSYVSKSPADMIAMLRRWKKIGRAKAPFILQEFRPGIELAVGGWIGPKGFSGALNINIENKKFLNGDLGCNTGEQGTTIIPIKTDKLAKEVLFPCTEHLMKIGYVGYVDVAVIIDKDGAWPLEWTMRYGYPHSQIISTLNKGDPVTWIADLMHGYDSLELTQQVVSGVVVTMGDFPYNNIPREQLCGVPIYCDTSDENLHPCEIMAGTAPTMAGNKVVDLPCWTSAGNYLFVATGVAPTISGSLKRAYETIEKVEVPNSIGYRTDITAKFKKQLPELQKMGYATGLTY</sequence>
<dbReference type="GO" id="GO:0009113">
    <property type="term" value="P:purine nucleobase biosynthetic process"/>
    <property type="evidence" value="ECO:0007669"/>
    <property type="project" value="InterPro"/>
</dbReference>
<dbReference type="EC" id="6.3.4.13" evidence="7"/>
<evidence type="ECO:0000256" key="1">
    <source>
        <dbReference type="ARBA" id="ARBA00022598"/>
    </source>
</evidence>
<evidence type="ECO:0000256" key="3">
    <source>
        <dbReference type="ARBA" id="ARBA00022755"/>
    </source>
</evidence>
<dbReference type="GO" id="GO:0046872">
    <property type="term" value="F:metal ion binding"/>
    <property type="evidence" value="ECO:0007669"/>
    <property type="project" value="InterPro"/>
</dbReference>
<dbReference type="EMBL" id="JACHHQ010000005">
    <property type="protein sequence ID" value="MBB5200759.1"/>
    <property type="molecule type" value="Genomic_DNA"/>
</dbReference>
<comment type="caution">
    <text evidence="7">The sequence shown here is derived from an EMBL/GenBank/DDBJ whole genome shotgun (WGS) entry which is preliminary data.</text>
</comment>
<evidence type="ECO:0000313" key="8">
    <source>
        <dbReference type="Proteomes" id="UP000571084"/>
    </source>
</evidence>
<dbReference type="InterPro" id="IPR020561">
    <property type="entry name" value="PRibGlycinamid_synth_ATP-grasp"/>
</dbReference>
<dbReference type="GO" id="GO:0006164">
    <property type="term" value="P:purine nucleotide biosynthetic process"/>
    <property type="evidence" value="ECO:0007669"/>
    <property type="project" value="UniProtKB-KW"/>
</dbReference>
<protein>
    <submittedName>
        <fullName evidence="7">Phosphoribosylamine--glycine ligase</fullName>
        <ecNumber evidence="7">6.3.4.13</ecNumber>
    </submittedName>
</protein>
<proteinExistence type="predicted"/>
<dbReference type="PROSITE" id="PS50975">
    <property type="entry name" value="ATP_GRASP"/>
    <property type="match status" value="1"/>
</dbReference>
<dbReference type="PANTHER" id="PTHR43472">
    <property type="entry name" value="PHOSPHORIBOSYLAMINE--GLYCINE LIGASE"/>
    <property type="match status" value="1"/>
</dbReference>
<dbReference type="PANTHER" id="PTHR43472:SF1">
    <property type="entry name" value="PHOSPHORIBOSYLAMINE--GLYCINE LIGASE, CHLOROPLASTIC"/>
    <property type="match status" value="1"/>
</dbReference>
<dbReference type="SUPFAM" id="SSF56059">
    <property type="entry name" value="Glutathione synthetase ATP-binding domain-like"/>
    <property type="match status" value="1"/>
</dbReference>
<evidence type="ECO:0000259" key="6">
    <source>
        <dbReference type="PROSITE" id="PS50975"/>
    </source>
</evidence>
<dbReference type="GO" id="GO:0005524">
    <property type="term" value="F:ATP binding"/>
    <property type="evidence" value="ECO:0007669"/>
    <property type="project" value="UniProtKB-UniRule"/>
</dbReference>
<dbReference type="InterPro" id="IPR020560">
    <property type="entry name" value="PRibGlycinamide_synth_C-dom"/>
</dbReference>
<name>A0A840RWF8_9BURK</name>
<evidence type="ECO:0000256" key="4">
    <source>
        <dbReference type="ARBA" id="ARBA00022840"/>
    </source>
</evidence>
<dbReference type="AlphaFoldDB" id="A0A840RWF8"/>
<keyword evidence="4 5" id="KW-0067">ATP-binding</keyword>
<organism evidence="7 8">
    <name type="scientific">Glaciimonas immobilis</name>
    <dbReference type="NCBI Taxonomy" id="728004"/>
    <lineage>
        <taxon>Bacteria</taxon>
        <taxon>Pseudomonadati</taxon>
        <taxon>Pseudomonadota</taxon>
        <taxon>Betaproteobacteria</taxon>
        <taxon>Burkholderiales</taxon>
        <taxon>Oxalobacteraceae</taxon>
        <taxon>Glaciimonas</taxon>
    </lineage>
</organism>
<dbReference type="InterPro" id="IPR000115">
    <property type="entry name" value="PRibGlycinamide_synth"/>
</dbReference>
<dbReference type="Gene3D" id="3.90.600.10">
    <property type="entry name" value="Phosphoribosylglycinamide synthetase, C-terminal domain"/>
    <property type="match status" value="1"/>
</dbReference>
<keyword evidence="2 5" id="KW-0547">Nucleotide-binding</keyword>
<dbReference type="Proteomes" id="UP000571084">
    <property type="component" value="Unassembled WGS sequence"/>
</dbReference>
<dbReference type="GO" id="GO:0004637">
    <property type="term" value="F:phosphoribosylamine-glycine ligase activity"/>
    <property type="evidence" value="ECO:0007669"/>
    <property type="project" value="UniProtKB-EC"/>
</dbReference>
<evidence type="ECO:0000256" key="5">
    <source>
        <dbReference type="PROSITE-ProRule" id="PRU00409"/>
    </source>
</evidence>
<keyword evidence="1 7" id="KW-0436">Ligase</keyword>
<dbReference type="InterPro" id="IPR037123">
    <property type="entry name" value="PRibGlycinamide_synth_C_sf"/>
</dbReference>
<dbReference type="RefSeq" id="WP_168055784.1">
    <property type="nucleotide sequence ID" value="NZ_JAAOZT010000007.1"/>
</dbReference>
<keyword evidence="8" id="KW-1185">Reference proteome</keyword>